<dbReference type="InterPro" id="IPR036961">
    <property type="entry name" value="Kinesin_motor_dom_sf"/>
</dbReference>
<keyword evidence="3" id="KW-0175">Coiled coil</keyword>
<feature type="coiled-coil region" evidence="3">
    <location>
        <begin position="162"/>
        <end position="303"/>
    </location>
</feature>
<feature type="coiled-coil region" evidence="3">
    <location>
        <begin position="329"/>
        <end position="572"/>
    </location>
</feature>
<feature type="compositionally biased region" description="Basic residues" evidence="4">
    <location>
        <begin position="1441"/>
        <end position="1452"/>
    </location>
</feature>
<dbReference type="GeneID" id="19018446"/>
<dbReference type="eggNOG" id="KOG0239">
    <property type="taxonomic scope" value="Eukaryota"/>
</dbReference>
<dbReference type="Gene3D" id="3.40.850.10">
    <property type="entry name" value="Kinesin motor domain"/>
    <property type="match status" value="1"/>
</dbReference>
<dbReference type="SUPFAM" id="SSF52540">
    <property type="entry name" value="P-loop containing nucleoside triphosphate hydrolases"/>
    <property type="match status" value="1"/>
</dbReference>
<dbReference type="GO" id="GO:0003777">
    <property type="term" value="F:microtubule motor activity"/>
    <property type="evidence" value="ECO:0007669"/>
    <property type="project" value="InterPro"/>
</dbReference>
<feature type="region of interest" description="Disordered" evidence="4">
    <location>
        <begin position="943"/>
        <end position="966"/>
    </location>
</feature>
<dbReference type="Proteomes" id="UP000198341">
    <property type="component" value="Chromosome 1"/>
</dbReference>
<evidence type="ECO:0000313" key="7">
    <source>
        <dbReference type="Proteomes" id="UP000198341"/>
    </source>
</evidence>
<reference evidence="6 7" key="1">
    <citation type="submission" date="2011-10" db="EMBL/GenBank/DDBJ databases">
        <authorList>
            <person name="Genoscope - CEA"/>
        </authorList>
    </citation>
    <scope>NUCLEOTIDE SEQUENCE [LARGE SCALE GENOMIC DNA]</scope>
    <source>
        <strain evidence="6 7">RCC 1105</strain>
    </source>
</reference>
<evidence type="ECO:0000256" key="2">
    <source>
        <dbReference type="PROSITE-ProRule" id="PRU00283"/>
    </source>
</evidence>
<dbReference type="InterPro" id="IPR027640">
    <property type="entry name" value="Kinesin-like_fam"/>
</dbReference>
<keyword evidence="2" id="KW-0547">Nucleotide-binding</keyword>
<evidence type="ECO:0000256" key="3">
    <source>
        <dbReference type="SAM" id="Coils"/>
    </source>
</evidence>
<dbReference type="GO" id="GO:0005524">
    <property type="term" value="F:ATP binding"/>
    <property type="evidence" value="ECO:0007669"/>
    <property type="project" value="UniProtKB-UniRule"/>
</dbReference>
<dbReference type="EMBL" id="FO082278">
    <property type="protein sequence ID" value="CCO14596.1"/>
    <property type="molecule type" value="Genomic_DNA"/>
</dbReference>
<dbReference type="InterPro" id="IPR027417">
    <property type="entry name" value="P-loop_NTPase"/>
</dbReference>
<dbReference type="KEGG" id="bpg:Bathy01g07120"/>
<feature type="coiled-coil region" evidence="3">
    <location>
        <begin position="650"/>
        <end position="855"/>
    </location>
</feature>
<feature type="compositionally biased region" description="Basic and acidic residues" evidence="4">
    <location>
        <begin position="1"/>
        <end position="12"/>
    </location>
</feature>
<feature type="region of interest" description="Disordered" evidence="4">
    <location>
        <begin position="1"/>
        <end position="40"/>
    </location>
</feature>
<feature type="domain" description="Kinesin motor" evidence="5">
    <location>
        <begin position="1030"/>
        <end position="1353"/>
    </location>
</feature>
<dbReference type="InterPro" id="IPR001752">
    <property type="entry name" value="Kinesin_motor_dom"/>
</dbReference>
<keyword evidence="2" id="KW-0067">ATP-binding</keyword>
<evidence type="ECO:0000256" key="1">
    <source>
        <dbReference type="ARBA" id="ARBA00023175"/>
    </source>
</evidence>
<feature type="compositionally biased region" description="Polar residues" evidence="4">
    <location>
        <begin position="956"/>
        <end position="966"/>
    </location>
</feature>
<feature type="compositionally biased region" description="Polar residues" evidence="4">
    <location>
        <begin position="1366"/>
        <end position="1394"/>
    </location>
</feature>
<keyword evidence="1 2" id="KW-0505">Motor protein</keyword>
<accession>K8EA51</accession>
<feature type="compositionally biased region" description="Polar residues" evidence="4">
    <location>
        <begin position="31"/>
        <end position="40"/>
    </location>
</feature>
<dbReference type="PROSITE" id="PS50067">
    <property type="entry name" value="KINESIN_MOTOR_2"/>
    <property type="match status" value="1"/>
</dbReference>
<dbReference type="PANTHER" id="PTHR47972">
    <property type="entry name" value="KINESIN-LIKE PROTEIN KLP-3"/>
    <property type="match status" value="1"/>
</dbReference>
<dbReference type="GO" id="GO:0007018">
    <property type="term" value="P:microtubule-based movement"/>
    <property type="evidence" value="ECO:0007669"/>
    <property type="project" value="InterPro"/>
</dbReference>
<dbReference type="Pfam" id="PF00225">
    <property type="entry name" value="Kinesin"/>
    <property type="match status" value="1"/>
</dbReference>
<dbReference type="OrthoDB" id="3176171at2759"/>
<dbReference type="STRING" id="41875.K8EA51"/>
<proteinExistence type="inferred from homology"/>
<feature type="binding site" evidence="2">
    <location>
        <begin position="1108"/>
        <end position="1115"/>
    </location>
    <ligand>
        <name>ATP</name>
        <dbReference type="ChEBI" id="CHEBI:30616"/>
    </ligand>
</feature>
<gene>
    <name evidence="6" type="ORF">Bathy01g07120</name>
</gene>
<name>K8EA51_9CHLO</name>
<dbReference type="RefSeq" id="XP_007515717.1">
    <property type="nucleotide sequence ID" value="XM_007515655.1"/>
</dbReference>
<evidence type="ECO:0000256" key="4">
    <source>
        <dbReference type="SAM" id="MobiDB-lite"/>
    </source>
</evidence>
<keyword evidence="7" id="KW-1185">Reference proteome</keyword>
<dbReference type="GO" id="GO:0015630">
    <property type="term" value="C:microtubule cytoskeleton"/>
    <property type="evidence" value="ECO:0007669"/>
    <property type="project" value="TreeGrafter"/>
</dbReference>
<sequence>MSAFRAKTDKQGSKTASRVSSAVKPNLRALNDQNYNNGDNTGTFVFNTAAKERSKIAALSKSLYEPEDGNGENYSALIEKLLTWRPTSDKGSPEYMKELLGHVQSQKKTLKALVKLREQFVVGAGRIERDLLRAARNAENNTGSIPHTQQELAEIHAEREKLTKMQRESQEHLLKVQEAEEKLSKATEDLEQERARIREEEHSAVMAALNKKIAIAESKVDEAMRAEQKLQEETHKYEQLKSMEDLGVAEASQNVKKALDEASQARAETQEAKHNLFELKEEHANLKGRYESLNEKYAAERDSWAQEKREMDASREKLQMMVNDMNSTTDMMEKEKNALLAEKEALEQSLQSEIDKIMAEAAKEKELAVENLEQQLTAEARETLENEKAAWQLQMEEKLKEQIGESKDGFNQRFEDLNQRLAEQKEKHDLICKSMLKEAEATRAQLTAEHQAALKQATHEAELEIAATKTALAHAEKNNEQLQNEVNRARDALSMDQSERSSVKDIASMLSEHADKLSEKYAREKKEALVEKERELQREHKASMEVAQANFAKEMESAKENLRSQLELKAAQVLDFRLEEQAATLRELSAEDKMVTLQETELKHKEDIAKLRAEFDAEAGKRVREALESSKGRSKDAMLAAEREAKARFDKQLESKMEAFEAELESQRAVLTKESSIALENLRQQLLSEAEAERDALEAQLRAEAQTFMERSKQQTLRTHRAEMEKLAAELERKAGEARETAVSEAVENLRAEMEDEKQAIIEATLAEMSAKSQAQLASEKAKIQAGAVAQNSAQINELKEALENERLKIVALEAAAAAAGSMASAVPAATSEELETAKANWKKYEAKANLLENTIAQSVQSAMHSKEEMFIREKADAITKLTVEYEMKIKRAVDEERERLHSKNAIDPSVNSQAELNLREELLRVQEEKNAALRKEKEVARQLEESKATVESLKSRTSQSDQKSQTLLDLTNQAERAKAEANATLKRAQKIEEEAMRNADRLQEMEQQLLEAEEIRRAMHNQIQELRGNVRVFARMRPPFVGEEDYCSVDALDKDSIAVTVPELEPRVFNFDRVFDAAASQTEVFEEVESMITSAMDGYKVCLFSYGQTGSGKTHTMLGSGDGEDRGIIPRAVSAILERKEKLLEKGYEYEIEASYVEIYNDQIRDLLAGPNAKHSERHNIVTAPEGGCPTVAGVVREYIDSVSAAAALVRKATAARAVEATEMNTHSSRSHTLFLVYITGVHIATGTQLSGCLNLVDLAGSERTKRSGAQGTRMSEACAINKSLSCLGDVFASIARGDKHVPYRNSKLTYLLAPCLGGDGKTLMFVNVAPEEESAEETVASLRFASTVNAVELGHGKRAKRNVTSMWPSFGNSQLSKEPPSTSQQRRLSSRNLPPPSTAARRQSSGRLGSYGGQQTGQKRGRSAAEENTTSYVGGPSKTPRRTRGGRRWE</sequence>
<dbReference type="PANTHER" id="PTHR47972:SF28">
    <property type="entry name" value="KINESIN-LIKE PROTEIN KLP-3"/>
    <property type="match status" value="1"/>
</dbReference>
<protein>
    <recommendedName>
        <fullName evidence="5">Kinesin motor domain-containing protein</fullName>
    </recommendedName>
</protein>
<dbReference type="GO" id="GO:0008017">
    <property type="term" value="F:microtubule binding"/>
    <property type="evidence" value="ECO:0007669"/>
    <property type="project" value="InterPro"/>
</dbReference>
<feature type="region of interest" description="Disordered" evidence="4">
    <location>
        <begin position="1366"/>
        <end position="1452"/>
    </location>
</feature>
<evidence type="ECO:0000313" key="6">
    <source>
        <dbReference type="EMBL" id="CCO14596.1"/>
    </source>
</evidence>
<organism evidence="6 7">
    <name type="scientific">Bathycoccus prasinos</name>
    <dbReference type="NCBI Taxonomy" id="41875"/>
    <lineage>
        <taxon>Eukaryota</taxon>
        <taxon>Viridiplantae</taxon>
        <taxon>Chlorophyta</taxon>
        <taxon>Mamiellophyceae</taxon>
        <taxon>Mamiellales</taxon>
        <taxon>Bathycoccaceae</taxon>
        <taxon>Bathycoccus</taxon>
    </lineage>
</organism>
<comment type="similarity">
    <text evidence="2">Belongs to the TRAFAC class myosin-kinesin ATPase superfamily. Kinesin family.</text>
</comment>
<evidence type="ECO:0000259" key="5">
    <source>
        <dbReference type="PROSITE" id="PS50067"/>
    </source>
</evidence>
<dbReference type="SMART" id="SM00129">
    <property type="entry name" value="KISc"/>
    <property type="match status" value="1"/>
</dbReference>
<dbReference type="PRINTS" id="PR00380">
    <property type="entry name" value="KINESINHEAVY"/>
</dbReference>